<keyword evidence="2" id="KW-0597">Phosphoprotein</keyword>
<dbReference type="GO" id="GO:0031177">
    <property type="term" value="F:phosphopantetheine binding"/>
    <property type="evidence" value="ECO:0007669"/>
    <property type="project" value="InterPro"/>
</dbReference>
<dbReference type="InterPro" id="IPR042104">
    <property type="entry name" value="PKS_dehydratase_sf"/>
</dbReference>
<evidence type="ECO:0000259" key="10">
    <source>
        <dbReference type="PROSITE" id="PS52019"/>
    </source>
</evidence>
<evidence type="ECO:0000256" key="1">
    <source>
        <dbReference type="ARBA" id="ARBA00022450"/>
    </source>
</evidence>
<dbReference type="Pfam" id="PF00698">
    <property type="entry name" value="Acyl_transf_1"/>
    <property type="match status" value="1"/>
</dbReference>
<evidence type="ECO:0000256" key="7">
    <source>
        <dbReference type="SAM" id="MobiDB-lite"/>
    </source>
</evidence>
<dbReference type="Pfam" id="PF07993">
    <property type="entry name" value="NAD_binding_4"/>
    <property type="match status" value="1"/>
</dbReference>
<feature type="active site" description="Proton donor; for dehydratase activity" evidence="6">
    <location>
        <position position="1534"/>
    </location>
</feature>
<dbReference type="RefSeq" id="XP_062655204.1">
    <property type="nucleotide sequence ID" value="XM_062807745.1"/>
</dbReference>
<keyword evidence="5" id="KW-0012">Acyltransferase</keyword>
<dbReference type="InterPro" id="IPR009081">
    <property type="entry name" value="PP-bd_ACP"/>
</dbReference>
<dbReference type="SUPFAM" id="SSF51735">
    <property type="entry name" value="NAD(P)-binding Rossmann-fold domains"/>
    <property type="match status" value="1"/>
</dbReference>
<dbReference type="Pfam" id="PF08242">
    <property type="entry name" value="Methyltransf_12"/>
    <property type="match status" value="1"/>
</dbReference>
<evidence type="ECO:0000256" key="3">
    <source>
        <dbReference type="ARBA" id="ARBA00022679"/>
    </source>
</evidence>
<dbReference type="GO" id="GO:0016746">
    <property type="term" value="F:acyltransferase activity"/>
    <property type="evidence" value="ECO:0007669"/>
    <property type="project" value="UniProtKB-KW"/>
</dbReference>
<dbReference type="PROSITE" id="PS00012">
    <property type="entry name" value="PHOSPHOPANTETHEINE"/>
    <property type="match status" value="1"/>
</dbReference>
<dbReference type="InterPro" id="IPR006162">
    <property type="entry name" value="Ppantetheine_attach_site"/>
</dbReference>
<feature type="domain" description="Carrier" evidence="8">
    <location>
        <begin position="1695"/>
        <end position="1769"/>
    </location>
</feature>
<dbReference type="Gene3D" id="3.40.47.10">
    <property type="match status" value="1"/>
</dbReference>
<dbReference type="InterPro" id="IPR036736">
    <property type="entry name" value="ACP-like_sf"/>
</dbReference>
<dbReference type="InterPro" id="IPR013217">
    <property type="entry name" value="Methyltransf_12"/>
</dbReference>
<dbReference type="Gene3D" id="3.30.70.3290">
    <property type="match status" value="1"/>
</dbReference>
<dbReference type="InterPro" id="IPR032088">
    <property type="entry name" value="SAT"/>
</dbReference>
<keyword evidence="4" id="KW-0511">Multifunctional enzyme</keyword>
<feature type="region of interest" description="Disordered" evidence="7">
    <location>
        <begin position="2260"/>
        <end position="2280"/>
    </location>
</feature>
<dbReference type="Gene3D" id="3.40.366.10">
    <property type="entry name" value="Malonyl-Coenzyme A Acyl Carrier Protein, domain 2"/>
    <property type="match status" value="2"/>
</dbReference>
<dbReference type="Pfam" id="PF18558">
    <property type="entry name" value="HTH_51"/>
    <property type="match status" value="1"/>
</dbReference>
<comment type="caution">
    <text evidence="11">The sequence shown here is derived from an EMBL/GenBank/DDBJ whole genome shotgun (WGS) entry which is preliminary data.</text>
</comment>
<dbReference type="Pfam" id="PF00109">
    <property type="entry name" value="ketoacyl-synt"/>
    <property type="match status" value="1"/>
</dbReference>
<dbReference type="Pfam" id="PF02801">
    <property type="entry name" value="Ketoacyl-synt_C"/>
    <property type="match status" value="1"/>
</dbReference>
<dbReference type="InterPro" id="IPR013120">
    <property type="entry name" value="FAR_NAD-bd"/>
</dbReference>
<feature type="active site" description="Proton acceptor; for dehydratase activity" evidence="6">
    <location>
        <position position="1352"/>
    </location>
</feature>
<keyword evidence="1" id="KW-0596">Phosphopantetheine</keyword>
<dbReference type="EMBL" id="JAUEPN010000008">
    <property type="protein sequence ID" value="KAK3291690.1"/>
    <property type="molecule type" value="Genomic_DNA"/>
</dbReference>
<accession>A0AAE0H8J9</accession>
<dbReference type="InterPro" id="IPR016039">
    <property type="entry name" value="Thiolase-like"/>
</dbReference>
<dbReference type="PANTHER" id="PTHR45681">
    <property type="entry name" value="POLYKETIDE SYNTHASE 44-RELATED"/>
    <property type="match status" value="1"/>
</dbReference>
<evidence type="ECO:0000256" key="2">
    <source>
        <dbReference type="ARBA" id="ARBA00022553"/>
    </source>
</evidence>
<dbReference type="SMART" id="SM00823">
    <property type="entry name" value="PKS_PP"/>
    <property type="match status" value="1"/>
</dbReference>
<dbReference type="Gene3D" id="3.40.50.720">
    <property type="entry name" value="NAD(P)-binding Rossmann-like Domain"/>
    <property type="match status" value="1"/>
</dbReference>
<dbReference type="PROSITE" id="PS52004">
    <property type="entry name" value="KS3_2"/>
    <property type="match status" value="1"/>
</dbReference>
<dbReference type="Gene3D" id="3.10.129.110">
    <property type="entry name" value="Polyketide synthase dehydratase"/>
    <property type="match status" value="1"/>
</dbReference>
<keyword evidence="3" id="KW-0808">Transferase</keyword>
<evidence type="ECO:0000256" key="5">
    <source>
        <dbReference type="ARBA" id="ARBA00023315"/>
    </source>
</evidence>
<evidence type="ECO:0000259" key="8">
    <source>
        <dbReference type="PROSITE" id="PS50075"/>
    </source>
</evidence>
<feature type="region of interest" description="C-terminal hotdog fold" evidence="6">
    <location>
        <begin position="1471"/>
        <end position="1631"/>
    </location>
</feature>
<evidence type="ECO:0000313" key="11">
    <source>
        <dbReference type="EMBL" id="KAK3291690.1"/>
    </source>
</evidence>
<evidence type="ECO:0000256" key="6">
    <source>
        <dbReference type="PROSITE-ProRule" id="PRU01363"/>
    </source>
</evidence>
<feature type="region of interest" description="N-terminal hotdog fold" evidence="6">
    <location>
        <begin position="1313"/>
        <end position="1444"/>
    </location>
</feature>
<dbReference type="SMART" id="SM00827">
    <property type="entry name" value="PKS_AT"/>
    <property type="match status" value="1"/>
</dbReference>
<feature type="compositionally biased region" description="Basic and acidic residues" evidence="7">
    <location>
        <begin position="2268"/>
        <end position="2280"/>
    </location>
</feature>
<dbReference type="InterPro" id="IPR014043">
    <property type="entry name" value="Acyl_transferase_dom"/>
</dbReference>
<feature type="domain" description="PKS/mFAS DH" evidence="10">
    <location>
        <begin position="1313"/>
        <end position="1631"/>
    </location>
</feature>
<evidence type="ECO:0000313" key="12">
    <source>
        <dbReference type="Proteomes" id="UP001278766"/>
    </source>
</evidence>
<dbReference type="InterPro" id="IPR020841">
    <property type="entry name" value="PKS_Beta-ketoAc_synthase_dom"/>
</dbReference>
<dbReference type="InterPro" id="IPR049900">
    <property type="entry name" value="PKS_mFAS_DH"/>
</dbReference>
<feature type="domain" description="Ketosynthase family 3 (KS3)" evidence="9">
    <location>
        <begin position="386"/>
        <end position="805"/>
    </location>
</feature>
<organism evidence="11 12">
    <name type="scientific">Chaetomium fimeti</name>
    <dbReference type="NCBI Taxonomy" id="1854472"/>
    <lineage>
        <taxon>Eukaryota</taxon>
        <taxon>Fungi</taxon>
        <taxon>Dikarya</taxon>
        <taxon>Ascomycota</taxon>
        <taxon>Pezizomycotina</taxon>
        <taxon>Sordariomycetes</taxon>
        <taxon>Sordariomycetidae</taxon>
        <taxon>Sordariales</taxon>
        <taxon>Chaetomiaceae</taxon>
        <taxon>Chaetomium</taxon>
    </lineage>
</organism>
<dbReference type="InterPro" id="IPR014031">
    <property type="entry name" value="Ketoacyl_synth_C"/>
</dbReference>
<dbReference type="SUPFAM" id="SSF52151">
    <property type="entry name" value="FabD/lysophospholipase-like"/>
    <property type="match status" value="1"/>
</dbReference>
<dbReference type="CDD" id="cd00833">
    <property type="entry name" value="PKS"/>
    <property type="match status" value="1"/>
</dbReference>
<name>A0AAE0H8J9_9PEZI</name>
<dbReference type="Pfam" id="PF16073">
    <property type="entry name" value="SAT"/>
    <property type="match status" value="1"/>
</dbReference>
<evidence type="ECO:0000259" key="9">
    <source>
        <dbReference type="PROSITE" id="PS52004"/>
    </source>
</evidence>
<dbReference type="GeneID" id="87844693"/>
<dbReference type="PROSITE" id="PS52019">
    <property type="entry name" value="PKS_MFAS_DH"/>
    <property type="match status" value="1"/>
</dbReference>
<dbReference type="Gene3D" id="1.10.1200.10">
    <property type="entry name" value="ACP-like"/>
    <property type="match status" value="1"/>
</dbReference>
<dbReference type="GO" id="GO:0044550">
    <property type="term" value="P:secondary metabolite biosynthetic process"/>
    <property type="evidence" value="ECO:0007669"/>
    <property type="project" value="UniProtKB-ARBA"/>
</dbReference>
<keyword evidence="12" id="KW-1185">Reference proteome</keyword>
<proteinExistence type="predicted"/>
<dbReference type="SUPFAM" id="SSF55048">
    <property type="entry name" value="Probable ACP-binding domain of malonyl-CoA ACP transacylase"/>
    <property type="match status" value="1"/>
</dbReference>
<dbReference type="Proteomes" id="UP001278766">
    <property type="component" value="Unassembled WGS sequence"/>
</dbReference>
<dbReference type="SUPFAM" id="SSF53901">
    <property type="entry name" value="Thiolase-like"/>
    <property type="match status" value="1"/>
</dbReference>
<dbReference type="SMART" id="SM00825">
    <property type="entry name" value="PKS_KS"/>
    <property type="match status" value="1"/>
</dbReference>
<dbReference type="InterPro" id="IPR020806">
    <property type="entry name" value="PKS_PP-bd"/>
</dbReference>
<feature type="compositionally biased region" description="Polar residues" evidence="7">
    <location>
        <begin position="1674"/>
        <end position="1684"/>
    </location>
</feature>
<dbReference type="InterPro" id="IPR050444">
    <property type="entry name" value="Polyketide_Synthase"/>
</dbReference>
<protein>
    <submittedName>
        <fullName evidence="11">Polyketide synthase</fullName>
    </submittedName>
</protein>
<evidence type="ECO:0000256" key="4">
    <source>
        <dbReference type="ARBA" id="ARBA00023268"/>
    </source>
</evidence>
<dbReference type="PROSITE" id="PS50075">
    <property type="entry name" value="CARRIER"/>
    <property type="match status" value="1"/>
</dbReference>
<reference evidence="11" key="2">
    <citation type="submission" date="2023-06" db="EMBL/GenBank/DDBJ databases">
        <authorList>
            <consortium name="Lawrence Berkeley National Laboratory"/>
            <person name="Haridas S."/>
            <person name="Hensen N."/>
            <person name="Bonometti L."/>
            <person name="Westerberg I."/>
            <person name="Brannstrom I.O."/>
            <person name="Guillou S."/>
            <person name="Cros-Aarteil S."/>
            <person name="Calhoun S."/>
            <person name="Kuo A."/>
            <person name="Mondo S."/>
            <person name="Pangilinan J."/>
            <person name="Riley R."/>
            <person name="Labutti K."/>
            <person name="Andreopoulos B."/>
            <person name="Lipzen A."/>
            <person name="Chen C."/>
            <person name="Yanf M."/>
            <person name="Daum C."/>
            <person name="Ng V."/>
            <person name="Clum A."/>
            <person name="Steindorff A."/>
            <person name="Ohm R."/>
            <person name="Martin F."/>
            <person name="Silar P."/>
            <person name="Natvig D."/>
            <person name="Lalanne C."/>
            <person name="Gautier V."/>
            <person name="Ament-Velasquez S.L."/>
            <person name="Kruys A."/>
            <person name="Hutchinson M.I."/>
            <person name="Powell A.J."/>
            <person name="Barry K."/>
            <person name="Miller A.N."/>
            <person name="Grigoriev I.V."/>
            <person name="Debuchy R."/>
            <person name="Gladieux P."/>
            <person name="Thoren M.H."/>
            <person name="Johannesson H."/>
        </authorList>
    </citation>
    <scope>NUCLEOTIDE SEQUENCE</scope>
    <source>
        <strain evidence="11">CBS 168.71</strain>
    </source>
</reference>
<dbReference type="Pfam" id="PF00550">
    <property type="entry name" value="PP-binding"/>
    <property type="match status" value="1"/>
</dbReference>
<sequence length="2659" mass="291218">MAHSTAFMPPKVLIFGSQILSFDAGSGRKLRDRVVNDPALAWAPSVIRELPGLWKVISESLPSLRALPGEALLKCLEEWMGTGVIPETAYPLPNVVLTPLVVLFHLAQYSRMFSSSNPAFDLYDIPLFTSTEFLGLCTGILGAAAAAASSRREDLQHFSPIAVRLAMVIGAIVDAKDRSEGEARSISVGWSTPPLGDRINEILTRYPGAYVSVWQDETRATVTCPGKETSALKSDLLEAGVSIADVSLQGRFHYQGHLDDVQLVEALCDKYPWFQLPDASQLAFPLRSNAGDFITTGKLHHHIVRSMLAVEADWATAFARVQRTVLENGLCQVLGFGPESCAPASLVRKLGSQFTHLTALDVARTALFTKVSGLDGPPDYRSRVVENGIAVVGMACHMPGAADMDEFWSILRDGRSQHIEVPPERFGFETAWRDGEGSRKWYGNFVKDHDAFDHKFFKKSPREMSSTDPQHRLMLQVAYQAVEQSGYFNRLQDDVDKHIGCYIGVGLVDYERNIACAPANAYSATGNLKSFAAGKISHHFGWTGPGLTVDTACSSSAVAVHMACRAILSGECTGGALAGGVNVMTSPEWFQNLAGASFLSPTGQCKPFDAAGDGYCRAEGVGAVFLKKLSSAIADGDHIHGVIAASTVYQNQSCTPITVPNAPSLADLFSHTVADAGLRPSDITYIEAHGTGTPVGDPAEYAGIRKVLGGPSRSQTVSLGSVKGLVGHTESASGIAALLKTLVMLNKGAIPPQASFRTINPAIEAAPDDNIDIATTPRPWDADFRAALINNYGASGSNACLVVTQGHRAGGNIKAPAGVGLKYPFWLCANDDKSLRAYCARLRRLVASVHQHEVEEADRGIAEAYMLANLSFQVSRQSNRSLPSSLTFCSTSLGDLQGKLAGLEMHPSQTIPGSVHSTQPAVKPAVILCFGGQNSTSVAVDRVLYDHVTVFRQHLDRCDAVCRSLGLESLYPVIFQRTPAKDVVKLQTMLFASQYACAMSWLSCGLQPSAVVGFSFGELTALCVAGALSLEAALGMVSGRARVIEVKWGRDSGAMLAIEAEQEQIEKLLRVAAARSDDEGASIACFNGPTSFTLAGSTNAIDSVAETLSGNPEFAGIRNKRIDVTNAFHSSLVEPLVEDLEGVGAVLRFKPPAIPIEHATEFELPSKELGAKYVADHMRKPVYFSHAVRRIAEKYQDRVWLEAGFNSTITSIASRAVTPLKKGSHKFQAFNTATDNNSSLDLLVDATLHLWNWGLNVLYWPHHASQRAQYLPMFLPPYQFEKSRHWMELKVATKPNMLANGNHQTTAVAQQQQRQLGLWSPVDSQTSNGSCRHARFLVHTASAEFDEHVRAHVIAQTAPLCPSTLQLHIAVDALMSIQPDGHGASRQPRLRGMTSHTPLSLGGTEPVWLDAESLDAESRIWAWKMSSAETVYVSGTLVFSAPDDPDWRDDFSRYERLVGWDRCQRLLSDVDPDEVVKGPKIYSRFADIVQYGDMYKGVAKIVGKGTESAGRVVADITTRSNSSHKSWLHTGLADSFCQVAGIFVNTMTDKLASEIYISDRIDQWLRSPDGLQAPDGDGSVRPETWEVLALHHRRSEKEYLSDVFIYDPRTGRLAEVILGIHYRKIPKAALAKALAKFAISSAADPVRQLSSAERAIGETTVTNGHYHQGPLPLQSHQEPVNGVNQRERKQQKADSGISNRVRDIIVNLSGLEPEQIKADADLVELGIDSLMGMELAREIESAFKITLRNDELMALTDFKSLVSCVQKHASPSNQHEAPEEEEEHEEGTRPAAHSSTLTDGVNGINGTAHHHNGITQHNVDSAVHLPSDTVLDAFAECREATDDFIREWNMAGYVDNVMTKSTELCVAHIVDAFEQLGCRLRSAKPGEVLSGIQHLPRHKQFVEWMYELLEKEARLIDIGASGIMTRTAVSLPTKPAESLYRDLTSKYPEHRYDHELTYLVGGKLADCLSGKLDGLHLIFGTPQGREIVSGMYSKSPINLVWVKQMEFFLRQLFGRLRHDEGTIHILEMGAGTGGTTAKMLPLLASLGLPVRYTVTDLSSSLVAAARKRFAKEYPFVQFRTVDIEQEPAADLLHSQHVVLATNCVHATHSLERSTSNIHKVLRSDGFLMMLEMTLPVPWVDLTFGLIEGWWLFDDGRRHALAPPNVWEATLRSVGYGHVSWTDGQLPESEVQRIIIALASGPRYDRSHKLPPSSTSAAQLDKPSSQHEHHDSVADMVKRQAVIDAYVEQYTRGFEQFLVPGPEEEREQDDEHQGVEDREHEGSVVLVTGATGSLGSHVVSHLASLPSVKEVVCLNRRSIANDPTTRQYDSLRSRGIALSEEALANLRVMETDASKPMLGLSATEHDRLRKTVTHILHNAWPMSITRGVEAFSPQFQTMQNLLALAAAATVRSKRRIGFQFISSIATVGCYPLSPDAGGVTRVPEERMNLRAVLPTGYGDAKLVCERMLDTTLHRHHPERFRPMVVRIAQIAGSTASGYWNPVEHFAFMVKSAQTLRSLPDLKGDLSWCPVNDVAAALSELLLSDHSPHPIYHIENPSRQSWEAMVRVLADALGIPLENIVPFEEWIRRVRRFPGSTDADNPAARLVDFLENHFVRMSCGSLVLDTANATEHSPTLQQRGPVTPDLVRKYVNGWMGMGFLR</sequence>
<dbReference type="Gene3D" id="3.40.50.150">
    <property type="entry name" value="Vaccinia Virus protein VP39"/>
    <property type="match status" value="1"/>
</dbReference>
<dbReference type="InterPro" id="IPR029063">
    <property type="entry name" value="SAM-dependent_MTases_sf"/>
</dbReference>
<dbReference type="CDD" id="cd02440">
    <property type="entry name" value="AdoMet_MTases"/>
    <property type="match status" value="1"/>
</dbReference>
<dbReference type="InterPro" id="IPR016035">
    <property type="entry name" value="Acyl_Trfase/lysoPLipase"/>
</dbReference>
<dbReference type="SUPFAM" id="SSF47336">
    <property type="entry name" value="ACP-like"/>
    <property type="match status" value="1"/>
</dbReference>
<feature type="region of interest" description="Disordered" evidence="7">
    <location>
        <begin position="1769"/>
        <end position="1797"/>
    </location>
</feature>
<dbReference type="InterPro" id="IPR036291">
    <property type="entry name" value="NAD(P)-bd_dom_sf"/>
</dbReference>
<feature type="region of interest" description="Disordered" evidence="7">
    <location>
        <begin position="2204"/>
        <end position="2231"/>
    </location>
</feature>
<dbReference type="SUPFAM" id="SSF53335">
    <property type="entry name" value="S-adenosyl-L-methionine-dependent methyltransferases"/>
    <property type="match status" value="1"/>
</dbReference>
<dbReference type="InterPro" id="IPR041068">
    <property type="entry name" value="HTH_51"/>
</dbReference>
<dbReference type="InterPro" id="IPR016036">
    <property type="entry name" value="Malonyl_transacylase_ACP-bd"/>
</dbReference>
<dbReference type="PANTHER" id="PTHR45681:SF6">
    <property type="entry name" value="POLYKETIDE SYNTHASE 37"/>
    <property type="match status" value="1"/>
</dbReference>
<dbReference type="InterPro" id="IPR014030">
    <property type="entry name" value="Ketoacyl_synth_N"/>
</dbReference>
<dbReference type="InterPro" id="IPR001227">
    <property type="entry name" value="Ac_transferase_dom_sf"/>
</dbReference>
<reference evidence="11" key="1">
    <citation type="journal article" date="2023" name="Mol. Phylogenet. Evol.">
        <title>Genome-scale phylogeny and comparative genomics of the fungal order Sordariales.</title>
        <authorList>
            <person name="Hensen N."/>
            <person name="Bonometti L."/>
            <person name="Westerberg I."/>
            <person name="Brannstrom I.O."/>
            <person name="Guillou S."/>
            <person name="Cros-Aarteil S."/>
            <person name="Calhoun S."/>
            <person name="Haridas S."/>
            <person name="Kuo A."/>
            <person name="Mondo S."/>
            <person name="Pangilinan J."/>
            <person name="Riley R."/>
            <person name="LaButti K."/>
            <person name="Andreopoulos B."/>
            <person name="Lipzen A."/>
            <person name="Chen C."/>
            <person name="Yan M."/>
            <person name="Daum C."/>
            <person name="Ng V."/>
            <person name="Clum A."/>
            <person name="Steindorff A."/>
            <person name="Ohm R.A."/>
            <person name="Martin F."/>
            <person name="Silar P."/>
            <person name="Natvig D.O."/>
            <person name="Lalanne C."/>
            <person name="Gautier V."/>
            <person name="Ament-Velasquez S.L."/>
            <person name="Kruys A."/>
            <person name="Hutchinson M.I."/>
            <person name="Powell A.J."/>
            <person name="Barry K."/>
            <person name="Miller A.N."/>
            <person name="Grigoriev I.V."/>
            <person name="Debuchy R."/>
            <person name="Gladieux P."/>
            <person name="Hiltunen Thoren M."/>
            <person name="Johannesson H."/>
        </authorList>
    </citation>
    <scope>NUCLEOTIDE SEQUENCE</scope>
    <source>
        <strain evidence="11">CBS 168.71</strain>
    </source>
</reference>
<gene>
    <name evidence="11" type="ORF">B0H64DRAFT_468332</name>
</gene>
<feature type="region of interest" description="Disordered" evidence="7">
    <location>
        <begin position="1662"/>
        <end position="1696"/>
    </location>
</feature>